<feature type="non-terminal residue" evidence="3">
    <location>
        <position position="330"/>
    </location>
</feature>
<accession>A0AAV4C5A9</accession>
<evidence type="ECO:0000256" key="1">
    <source>
        <dbReference type="ARBA" id="ARBA00023319"/>
    </source>
</evidence>
<dbReference type="GO" id="GO:0005886">
    <property type="term" value="C:plasma membrane"/>
    <property type="evidence" value="ECO:0007669"/>
    <property type="project" value="TreeGrafter"/>
</dbReference>
<evidence type="ECO:0000313" key="3">
    <source>
        <dbReference type="EMBL" id="GFO27906.1"/>
    </source>
</evidence>
<dbReference type="GO" id="GO:0098632">
    <property type="term" value="F:cell-cell adhesion mediator activity"/>
    <property type="evidence" value="ECO:0007669"/>
    <property type="project" value="TreeGrafter"/>
</dbReference>
<dbReference type="InterPro" id="IPR013098">
    <property type="entry name" value="Ig_I-set"/>
</dbReference>
<dbReference type="PANTHER" id="PTHR10075">
    <property type="entry name" value="BASIGIN RELATED"/>
    <property type="match status" value="1"/>
</dbReference>
<feature type="domain" description="Ig-like" evidence="2">
    <location>
        <begin position="20"/>
        <end position="133"/>
    </location>
</feature>
<dbReference type="InterPro" id="IPR003598">
    <property type="entry name" value="Ig_sub2"/>
</dbReference>
<dbReference type="GO" id="GO:0007156">
    <property type="term" value="P:homophilic cell adhesion via plasma membrane adhesion molecules"/>
    <property type="evidence" value="ECO:0007669"/>
    <property type="project" value="TreeGrafter"/>
</dbReference>
<dbReference type="InterPro" id="IPR013783">
    <property type="entry name" value="Ig-like_fold"/>
</dbReference>
<dbReference type="AlphaFoldDB" id="A0AAV4C5A9"/>
<comment type="caution">
    <text evidence="3">The sequence shown here is derived from an EMBL/GenBank/DDBJ whole genome shotgun (WGS) entry which is preliminary data.</text>
</comment>
<dbReference type="EMBL" id="BLXT01005980">
    <property type="protein sequence ID" value="GFO27906.1"/>
    <property type="molecule type" value="Genomic_DNA"/>
</dbReference>
<dbReference type="SUPFAM" id="SSF48726">
    <property type="entry name" value="Immunoglobulin"/>
    <property type="match status" value="3"/>
</dbReference>
<dbReference type="GO" id="GO:0016301">
    <property type="term" value="F:kinase activity"/>
    <property type="evidence" value="ECO:0007669"/>
    <property type="project" value="UniProtKB-KW"/>
</dbReference>
<evidence type="ECO:0000259" key="2">
    <source>
        <dbReference type="PROSITE" id="PS50835"/>
    </source>
</evidence>
<proteinExistence type="predicted"/>
<dbReference type="GO" id="GO:0070593">
    <property type="term" value="P:dendrite self-avoidance"/>
    <property type="evidence" value="ECO:0007669"/>
    <property type="project" value="TreeGrafter"/>
</dbReference>
<dbReference type="InterPro" id="IPR003599">
    <property type="entry name" value="Ig_sub"/>
</dbReference>
<dbReference type="GO" id="GO:0007411">
    <property type="term" value="P:axon guidance"/>
    <property type="evidence" value="ECO:0007669"/>
    <property type="project" value="TreeGrafter"/>
</dbReference>
<evidence type="ECO:0000313" key="4">
    <source>
        <dbReference type="Proteomes" id="UP000735302"/>
    </source>
</evidence>
<keyword evidence="3" id="KW-0808">Transferase</keyword>
<dbReference type="PANTHER" id="PTHR10075:SF100">
    <property type="entry name" value="FASCICLIN-2"/>
    <property type="match status" value="1"/>
</dbReference>
<dbReference type="SMART" id="SM00409">
    <property type="entry name" value="IG"/>
    <property type="match status" value="3"/>
</dbReference>
<dbReference type="Pfam" id="PF07679">
    <property type="entry name" value="I-set"/>
    <property type="match status" value="3"/>
</dbReference>
<dbReference type="Proteomes" id="UP000735302">
    <property type="component" value="Unassembled WGS sequence"/>
</dbReference>
<reference evidence="3 4" key="1">
    <citation type="journal article" date="2021" name="Elife">
        <title>Chloroplast acquisition without the gene transfer in kleptoplastic sea slugs, Plakobranchus ocellatus.</title>
        <authorList>
            <person name="Maeda T."/>
            <person name="Takahashi S."/>
            <person name="Yoshida T."/>
            <person name="Shimamura S."/>
            <person name="Takaki Y."/>
            <person name="Nagai Y."/>
            <person name="Toyoda A."/>
            <person name="Suzuki Y."/>
            <person name="Arimoto A."/>
            <person name="Ishii H."/>
            <person name="Satoh N."/>
            <person name="Nishiyama T."/>
            <person name="Hasebe M."/>
            <person name="Maruyama T."/>
            <person name="Minagawa J."/>
            <person name="Obokata J."/>
            <person name="Shigenobu S."/>
        </authorList>
    </citation>
    <scope>NUCLEOTIDE SEQUENCE [LARGE SCALE GENOMIC DNA]</scope>
</reference>
<dbReference type="SMART" id="SM00408">
    <property type="entry name" value="IGc2"/>
    <property type="match status" value="3"/>
</dbReference>
<keyword evidence="3" id="KW-0418">Kinase</keyword>
<dbReference type="InterPro" id="IPR036179">
    <property type="entry name" value="Ig-like_dom_sf"/>
</dbReference>
<name>A0AAV4C5A9_9GAST</name>
<gene>
    <name evidence="3" type="ORF">PoB_005441100</name>
</gene>
<sequence length="330" mass="38252">MCASKRRRKMCGEYRWRMLPRLIPLSSIILRIDIIYHIMLSRIEDKSSVVLKRPKKAEIILGADFLLKCQVSGKPNPNIIWYRNKFRLFGVPNKQLINGPRLRILNVSTGDNGVYSCRAENAAGTLDSFDNFILNVKGPNSPWLLEDGYTPYRLALKHQEARLDCPFEGASEIRWYSRYERLSNNSRHMIYPNGSLYFPKVRGVDEGSYRCHGLNEAKSEQYFTVELALSDLEDITSQSFEPRLVPNFPIVMPVTQPFEIKVFPPSGRPDPDYRWLDQNDRVIGTNGRIRVKNETTLFFENTQEMDSGNYTFVANNTWGERRKNVWVIVS</sequence>
<organism evidence="3 4">
    <name type="scientific">Plakobranchus ocellatus</name>
    <dbReference type="NCBI Taxonomy" id="259542"/>
    <lineage>
        <taxon>Eukaryota</taxon>
        <taxon>Metazoa</taxon>
        <taxon>Spiralia</taxon>
        <taxon>Lophotrochozoa</taxon>
        <taxon>Mollusca</taxon>
        <taxon>Gastropoda</taxon>
        <taxon>Heterobranchia</taxon>
        <taxon>Euthyneura</taxon>
        <taxon>Panpulmonata</taxon>
        <taxon>Sacoglossa</taxon>
        <taxon>Placobranchoidea</taxon>
        <taxon>Plakobranchidae</taxon>
        <taxon>Plakobranchus</taxon>
    </lineage>
</organism>
<keyword evidence="1" id="KW-0393">Immunoglobulin domain</keyword>
<protein>
    <submittedName>
        <fullName evidence="3">Tyrosine-protein kinase-like 7</fullName>
    </submittedName>
</protein>
<dbReference type="InterPro" id="IPR007110">
    <property type="entry name" value="Ig-like_dom"/>
</dbReference>
<keyword evidence="4" id="KW-1185">Reference proteome</keyword>
<dbReference type="GO" id="GO:0030424">
    <property type="term" value="C:axon"/>
    <property type="evidence" value="ECO:0007669"/>
    <property type="project" value="TreeGrafter"/>
</dbReference>
<dbReference type="PROSITE" id="PS50835">
    <property type="entry name" value="IG_LIKE"/>
    <property type="match status" value="1"/>
</dbReference>
<dbReference type="Gene3D" id="2.60.40.10">
    <property type="entry name" value="Immunoglobulins"/>
    <property type="match status" value="3"/>
</dbReference>